<evidence type="ECO:0000313" key="4">
    <source>
        <dbReference type="Proteomes" id="UP000074561"/>
    </source>
</evidence>
<dbReference type="PROSITE" id="PS51318">
    <property type="entry name" value="TAT"/>
    <property type="match status" value="1"/>
</dbReference>
<dbReference type="PANTHER" id="PTHR43606">
    <property type="entry name" value="PHOSPHATASE, PUTATIVE (AFU_ORTHOLOGUE AFUA_6G08710)-RELATED"/>
    <property type="match status" value="1"/>
</dbReference>
<name>A0A127Q9V3_9BURK</name>
<dbReference type="InterPro" id="IPR038607">
    <property type="entry name" value="PhoD-like_sf"/>
</dbReference>
<dbReference type="Proteomes" id="UP000074561">
    <property type="component" value="Chromosome"/>
</dbReference>
<dbReference type="AlphaFoldDB" id="A0A127Q9V3"/>
<dbReference type="Pfam" id="PF09423">
    <property type="entry name" value="PhoD"/>
    <property type="match status" value="1"/>
</dbReference>
<dbReference type="InterPro" id="IPR032093">
    <property type="entry name" value="PhoD_N"/>
</dbReference>
<dbReference type="OrthoDB" id="327733at2"/>
<dbReference type="KEGG" id="cpra:CPter91_4464"/>
<dbReference type="Gene3D" id="3.60.21.70">
    <property type="entry name" value="PhoD-like phosphatase"/>
    <property type="match status" value="1"/>
</dbReference>
<reference evidence="3 4" key="1">
    <citation type="submission" date="2015-11" db="EMBL/GenBank/DDBJ databases">
        <title>Exploring the genomic traits of fungus-feeding bacterial genus Collimonas.</title>
        <authorList>
            <person name="Song C."/>
            <person name="Schmidt R."/>
            <person name="de Jager V."/>
            <person name="Krzyzanowska D."/>
            <person name="Jongedijk E."/>
            <person name="Cankar K."/>
            <person name="Beekwilder J."/>
            <person name="van Veen A."/>
            <person name="de Boer W."/>
            <person name="van Veen J.A."/>
            <person name="Garbeva P."/>
        </authorList>
    </citation>
    <scope>NUCLEOTIDE SEQUENCE [LARGE SCALE GENOMIC DNA]</scope>
    <source>
        <strain evidence="3 4">Ter91</strain>
    </source>
</reference>
<feature type="domain" description="Phospholipase D N-terminal" evidence="2">
    <location>
        <begin position="59"/>
        <end position="135"/>
    </location>
</feature>
<dbReference type="STRING" id="279113.CPter91_4464"/>
<dbReference type="InterPro" id="IPR052900">
    <property type="entry name" value="Phospholipid_Metab_Enz"/>
</dbReference>
<dbReference type="InterPro" id="IPR018946">
    <property type="entry name" value="PhoD-like_MPP"/>
</dbReference>
<gene>
    <name evidence="3" type="ORF">CPter91_4464</name>
</gene>
<evidence type="ECO:0000259" key="1">
    <source>
        <dbReference type="Pfam" id="PF09423"/>
    </source>
</evidence>
<dbReference type="SUPFAM" id="SSF56300">
    <property type="entry name" value="Metallo-dependent phosphatases"/>
    <property type="match status" value="1"/>
</dbReference>
<dbReference type="EMBL" id="CP013234">
    <property type="protein sequence ID" value="AMP06771.1"/>
    <property type="molecule type" value="Genomic_DNA"/>
</dbReference>
<dbReference type="InterPro" id="IPR029052">
    <property type="entry name" value="Metallo-depent_PP-like"/>
</dbReference>
<proteinExistence type="predicted"/>
<feature type="domain" description="PhoD-like phosphatase metallophosphatase" evidence="1">
    <location>
        <begin position="166"/>
        <end position="523"/>
    </location>
</feature>
<organism evidence="3 4">
    <name type="scientific">Collimonas pratensis</name>
    <dbReference type="NCBI Taxonomy" id="279113"/>
    <lineage>
        <taxon>Bacteria</taxon>
        <taxon>Pseudomonadati</taxon>
        <taxon>Pseudomonadota</taxon>
        <taxon>Betaproteobacteria</taxon>
        <taxon>Burkholderiales</taxon>
        <taxon>Oxalobacteraceae</taxon>
        <taxon>Collimonas</taxon>
    </lineage>
</organism>
<dbReference type="PANTHER" id="PTHR43606:SF1">
    <property type="entry name" value="PHOD-LIKE PHOSPHATASE METALLOPHOSPHATASE DOMAIN-CONTAINING PROTEIN"/>
    <property type="match status" value="1"/>
</dbReference>
<evidence type="ECO:0000259" key="2">
    <source>
        <dbReference type="Pfam" id="PF16655"/>
    </source>
</evidence>
<evidence type="ECO:0000313" key="3">
    <source>
        <dbReference type="EMBL" id="AMP06771.1"/>
    </source>
</evidence>
<accession>A0A127Q9V3</accession>
<dbReference type="Pfam" id="PF16655">
    <property type="entry name" value="PhoD_N"/>
    <property type="match status" value="1"/>
</dbReference>
<sequence length="541" mass="60443">MPNDATAYKRRTFLRKVGAGAGVLLSGAPLHSVIAQSAGQNAAPALVTSERLRPQMTSGVMSGDISRDKAIIWSRADRPSRMVVEYASNENFHNAQTINGPIALSSSDFSARVDLGGLPSGQTIFYRVRFQDIQNPAIYSAPQSGSLLIPGGGERDITFAFSGDEAGQGWGINEAWGGYRIYETMRRLKPDFFIHSGDQIYADGVLEKEVRLDDGTLWQNLVTPAKSKVAETLDDYRGNFAYNLLDLNKRRFAAEVPFLVQWDDHEVRNNWYPGQTIGAAEKRYQQRDLSTLAANAKRAMFEYNPFRIDPSDPERVYRMFNYGPLLEIFMLDERSYRGPNSQNRQSALTQDAAFLGAAQLRWIKQALLRSRSTWKVIASDMPISIVVPDLNPDVPQGTFEAWANGDNGKPRGRELEVASLLKFIKQHDIKNVVWVTADVHYASATYYAPDKAQFTDFKPFWEFVGGPLHAGTFGPGEIDRTFGPDVRYVSIPSDMKQNRPPSELLQFFGVGKIDARSKVMTVSLHDVDGKDLFKVDLHPEA</sequence>
<dbReference type="RefSeq" id="WP_061943488.1">
    <property type="nucleotide sequence ID" value="NZ_CP013234.1"/>
</dbReference>
<dbReference type="CDD" id="cd07389">
    <property type="entry name" value="MPP_PhoD"/>
    <property type="match status" value="1"/>
</dbReference>
<protein>
    <submittedName>
        <fullName evidence="3">PhoD-like phosphatase family protein</fullName>
    </submittedName>
</protein>
<dbReference type="InterPro" id="IPR006311">
    <property type="entry name" value="TAT_signal"/>
</dbReference>
<dbReference type="Gene3D" id="2.60.40.380">
    <property type="entry name" value="Purple acid phosphatase-like, N-terminal"/>
    <property type="match status" value="1"/>
</dbReference>
<dbReference type="PATRIC" id="fig|279113.9.peg.4424"/>